<comment type="caution">
    <text evidence="1">The sequence shown here is derived from an EMBL/GenBank/DDBJ whole genome shotgun (WGS) entry which is preliminary data.</text>
</comment>
<accession>L8X903</accession>
<sequence length="92" mass="10271">MGKPYGEKNARLCHINSFLATSSNLPFPGGIARTARSSKSISQNSNLSARAWFTSAPVPRLRRIYNEIWKPIFAIVGIHYLAPNRGHSFSLR</sequence>
<gene>
    <name evidence="1" type="ORF">AG1IA_00436</name>
</gene>
<protein>
    <submittedName>
        <fullName evidence="1">Uncharacterized protein</fullName>
    </submittedName>
</protein>
<proteinExistence type="predicted"/>
<dbReference type="Proteomes" id="UP000011668">
    <property type="component" value="Unassembled WGS sequence"/>
</dbReference>
<dbReference type="AlphaFoldDB" id="L8X903"/>
<evidence type="ECO:0000313" key="1">
    <source>
        <dbReference type="EMBL" id="ELU45558.1"/>
    </source>
</evidence>
<reference evidence="1 2" key="1">
    <citation type="journal article" date="2013" name="Nat. Commun.">
        <title>The evolution and pathogenic mechanisms of the rice sheath blight pathogen.</title>
        <authorList>
            <person name="Zheng A."/>
            <person name="Lin R."/>
            <person name="Xu L."/>
            <person name="Qin P."/>
            <person name="Tang C."/>
            <person name="Ai P."/>
            <person name="Zhang D."/>
            <person name="Liu Y."/>
            <person name="Sun Z."/>
            <person name="Feng H."/>
            <person name="Wang Y."/>
            <person name="Chen Y."/>
            <person name="Liang X."/>
            <person name="Fu R."/>
            <person name="Li Q."/>
            <person name="Zhang J."/>
            <person name="Yu X."/>
            <person name="Xie Z."/>
            <person name="Ding L."/>
            <person name="Guan P."/>
            <person name="Tang J."/>
            <person name="Liang Y."/>
            <person name="Wang S."/>
            <person name="Deng Q."/>
            <person name="Li S."/>
            <person name="Zhu J."/>
            <person name="Wang L."/>
            <person name="Liu H."/>
            <person name="Li P."/>
        </authorList>
    </citation>
    <scope>NUCLEOTIDE SEQUENCE [LARGE SCALE GENOMIC DNA]</scope>
    <source>
        <strain evidence="2">AG-1 IA</strain>
    </source>
</reference>
<name>L8X903_THACA</name>
<dbReference type="HOGENOM" id="CLU_2414798_0_0_1"/>
<keyword evidence="2" id="KW-1185">Reference proteome</keyword>
<organism evidence="1 2">
    <name type="scientific">Thanatephorus cucumeris (strain AG1-IA)</name>
    <name type="common">Rice sheath blight fungus</name>
    <name type="synonym">Rhizoctonia solani</name>
    <dbReference type="NCBI Taxonomy" id="983506"/>
    <lineage>
        <taxon>Eukaryota</taxon>
        <taxon>Fungi</taxon>
        <taxon>Dikarya</taxon>
        <taxon>Basidiomycota</taxon>
        <taxon>Agaricomycotina</taxon>
        <taxon>Agaricomycetes</taxon>
        <taxon>Cantharellales</taxon>
        <taxon>Ceratobasidiaceae</taxon>
        <taxon>Rhizoctonia</taxon>
        <taxon>Rhizoctonia solani AG-1</taxon>
    </lineage>
</organism>
<dbReference type="EMBL" id="AFRT01000065">
    <property type="protein sequence ID" value="ELU45558.1"/>
    <property type="molecule type" value="Genomic_DNA"/>
</dbReference>
<evidence type="ECO:0000313" key="2">
    <source>
        <dbReference type="Proteomes" id="UP000011668"/>
    </source>
</evidence>